<name>A0A934IFS7_9RHOB</name>
<organism evidence="2 3">
    <name type="scientific">Palleronia pontilimi</name>
    <dbReference type="NCBI Taxonomy" id="1964209"/>
    <lineage>
        <taxon>Bacteria</taxon>
        <taxon>Pseudomonadati</taxon>
        <taxon>Pseudomonadota</taxon>
        <taxon>Alphaproteobacteria</taxon>
        <taxon>Rhodobacterales</taxon>
        <taxon>Roseobacteraceae</taxon>
        <taxon>Palleronia</taxon>
    </lineage>
</organism>
<feature type="compositionally biased region" description="Pro residues" evidence="1">
    <location>
        <begin position="27"/>
        <end position="37"/>
    </location>
</feature>
<evidence type="ECO:0000256" key="1">
    <source>
        <dbReference type="SAM" id="MobiDB-lite"/>
    </source>
</evidence>
<proteinExistence type="predicted"/>
<accession>A0A934IFS7</accession>
<dbReference type="AlphaFoldDB" id="A0A934IFS7"/>
<dbReference type="Proteomes" id="UP000642488">
    <property type="component" value="Unassembled WGS sequence"/>
</dbReference>
<dbReference type="RefSeq" id="WP_198915818.1">
    <property type="nucleotide sequence ID" value="NZ_JAEKPD010000007.1"/>
</dbReference>
<evidence type="ECO:0000313" key="2">
    <source>
        <dbReference type="EMBL" id="MBJ3762640.1"/>
    </source>
</evidence>
<evidence type="ECO:0000313" key="3">
    <source>
        <dbReference type="Proteomes" id="UP000642488"/>
    </source>
</evidence>
<gene>
    <name evidence="2" type="ORF">ILP92_07770</name>
</gene>
<feature type="region of interest" description="Disordered" evidence="1">
    <location>
        <begin position="1"/>
        <end position="37"/>
    </location>
</feature>
<keyword evidence="3" id="KW-1185">Reference proteome</keyword>
<comment type="caution">
    <text evidence="2">The sequence shown here is derived from an EMBL/GenBank/DDBJ whole genome shotgun (WGS) entry which is preliminary data.</text>
</comment>
<sequence>MTHLLDRARRGRVSALRDTGCPEGFYAPPPGAGPVPPVTREVVERLMARGPREG</sequence>
<dbReference type="EMBL" id="JAEKPD010000007">
    <property type="protein sequence ID" value="MBJ3762640.1"/>
    <property type="molecule type" value="Genomic_DNA"/>
</dbReference>
<reference evidence="2" key="1">
    <citation type="submission" date="2020-12" db="EMBL/GenBank/DDBJ databases">
        <title>Bacterial taxonomy.</title>
        <authorList>
            <person name="Pan X."/>
        </authorList>
    </citation>
    <scope>NUCLEOTIDE SEQUENCE</scope>
    <source>
        <strain evidence="2">KCTC 52957</strain>
    </source>
</reference>
<protein>
    <submittedName>
        <fullName evidence="2">Uncharacterized protein</fullName>
    </submittedName>
</protein>